<dbReference type="InterPro" id="IPR023997">
    <property type="entry name" value="TonB-dep_OMP_SusC/RagA_CS"/>
</dbReference>
<name>A0ABX1WVK4_9BACT</name>
<comment type="subcellular location">
    <subcellularLocation>
        <location evidence="1 10">Cell outer membrane</location>
        <topology evidence="1 10">Multi-pass membrane protein</topology>
    </subcellularLocation>
</comment>
<dbReference type="Pfam" id="PF07715">
    <property type="entry name" value="Plug"/>
    <property type="match status" value="1"/>
</dbReference>
<dbReference type="InterPro" id="IPR037066">
    <property type="entry name" value="Plug_dom_sf"/>
</dbReference>
<proteinExistence type="inferred from homology"/>
<keyword evidence="5 12" id="KW-0732">Signal</keyword>
<evidence type="ECO:0000313" key="16">
    <source>
        <dbReference type="Proteomes" id="UP000732105"/>
    </source>
</evidence>
<dbReference type="Pfam" id="PF00593">
    <property type="entry name" value="TonB_dep_Rec_b-barrel"/>
    <property type="match status" value="1"/>
</dbReference>
<dbReference type="Gene3D" id="2.170.130.10">
    <property type="entry name" value="TonB-dependent receptor, plug domain"/>
    <property type="match status" value="1"/>
</dbReference>
<dbReference type="RefSeq" id="WP_171595315.1">
    <property type="nucleotide sequence ID" value="NZ_RZNH01000013.1"/>
</dbReference>
<dbReference type="Gene3D" id="2.60.40.1120">
    <property type="entry name" value="Carboxypeptidase-like, regulatory domain"/>
    <property type="match status" value="1"/>
</dbReference>
<dbReference type="Pfam" id="PF13715">
    <property type="entry name" value="CarbopepD_reg_2"/>
    <property type="match status" value="1"/>
</dbReference>
<comment type="caution">
    <text evidence="15">The sequence shown here is derived from an EMBL/GenBank/DDBJ whole genome shotgun (WGS) entry which is preliminary data.</text>
</comment>
<feature type="domain" description="TonB-dependent receptor-like beta-barrel" evidence="13">
    <location>
        <begin position="468"/>
        <end position="854"/>
    </location>
</feature>
<evidence type="ECO:0000256" key="2">
    <source>
        <dbReference type="ARBA" id="ARBA00022448"/>
    </source>
</evidence>
<evidence type="ECO:0000313" key="15">
    <source>
        <dbReference type="EMBL" id="NOU60036.1"/>
    </source>
</evidence>
<keyword evidence="9 10" id="KW-0998">Cell outer membrane</keyword>
<dbReference type="InterPro" id="IPR012910">
    <property type="entry name" value="Plug_dom"/>
</dbReference>
<dbReference type="InterPro" id="IPR039426">
    <property type="entry name" value="TonB-dep_rcpt-like"/>
</dbReference>
<dbReference type="PANTHER" id="PTHR30069">
    <property type="entry name" value="TONB-DEPENDENT OUTER MEMBRANE RECEPTOR"/>
    <property type="match status" value="1"/>
</dbReference>
<dbReference type="InterPro" id="IPR008969">
    <property type="entry name" value="CarboxyPept-like_regulatory"/>
</dbReference>
<keyword evidence="4 10" id="KW-0812">Transmembrane</keyword>
<feature type="domain" description="TonB-dependent receptor plug" evidence="14">
    <location>
        <begin position="116"/>
        <end position="241"/>
    </location>
</feature>
<keyword evidence="6 11" id="KW-0798">TonB box</keyword>
<gene>
    <name evidence="15" type="ORF">ELS83_09385</name>
</gene>
<dbReference type="Proteomes" id="UP000732105">
    <property type="component" value="Unassembled WGS sequence"/>
</dbReference>
<dbReference type="NCBIfam" id="TIGR04056">
    <property type="entry name" value="OMP_RagA_SusC"/>
    <property type="match status" value="1"/>
</dbReference>
<comment type="similarity">
    <text evidence="10 11">Belongs to the TonB-dependent receptor family.</text>
</comment>
<evidence type="ECO:0000256" key="11">
    <source>
        <dbReference type="RuleBase" id="RU003357"/>
    </source>
</evidence>
<evidence type="ECO:0000256" key="9">
    <source>
        <dbReference type="ARBA" id="ARBA00023237"/>
    </source>
</evidence>
<feature type="chain" id="PRO_5047268997" evidence="12">
    <location>
        <begin position="22"/>
        <end position="1076"/>
    </location>
</feature>
<evidence type="ECO:0000259" key="14">
    <source>
        <dbReference type="Pfam" id="PF07715"/>
    </source>
</evidence>
<dbReference type="NCBIfam" id="TIGR04057">
    <property type="entry name" value="SusC_RagA_signa"/>
    <property type="match status" value="1"/>
</dbReference>
<keyword evidence="7 10" id="KW-0472">Membrane</keyword>
<dbReference type="PANTHER" id="PTHR30069:SF29">
    <property type="entry name" value="HEMOGLOBIN AND HEMOGLOBIN-HAPTOGLOBIN-BINDING PROTEIN 1-RELATED"/>
    <property type="match status" value="1"/>
</dbReference>
<evidence type="ECO:0000256" key="8">
    <source>
        <dbReference type="ARBA" id="ARBA00023170"/>
    </source>
</evidence>
<dbReference type="InterPro" id="IPR023996">
    <property type="entry name" value="TonB-dep_OMP_SusC/RagA"/>
</dbReference>
<evidence type="ECO:0000256" key="3">
    <source>
        <dbReference type="ARBA" id="ARBA00022452"/>
    </source>
</evidence>
<keyword evidence="8" id="KW-0675">Receptor</keyword>
<evidence type="ECO:0000256" key="1">
    <source>
        <dbReference type="ARBA" id="ARBA00004571"/>
    </source>
</evidence>
<dbReference type="SUPFAM" id="SSF49464">
    <property type="entry name" value="Carboxypeptidase regulatory domain-like"/>
    <property type="match status" value="1"/>
</dbReference>
<evidence type="ECO:0000256" key="4">
    <source>
        <dbReference type="ARBA" id="ARBA00022692"/>
    </source>
</evidence>
<dbReference type="Gene3D" id="2.40.170.20">
    <property type="entry name" value="TonB-dependent receptor, beta-barrel domain"/>
    <property type="match status" value="1"/>
</dbReference>
<keyword evidence="3 10" id="KW-1134">Transmembrane beta strand</keyword>
<evidence type="ECO:0000259" key="13">
    <source>
        <dbReference type="Pfam" id="PF00593"/>
    </source>
</evidence>
<sequence length="1076" mass="118265">MKKLICMNVILVLIGLQCAIAQNRHISGKVSSAEDGMGLPGVSVVIKGTTTGASTDIDGAYTLQASPSDVLVFSSVGMLTKEISVGHQTVINVVMETESIGVDEVVVTALGITKEKKSLGYAVQEVGGDAVSTAKDASFISSLSGKVSGVNIKKSGQIGGSVNILIRGSNSFMNNNQALFVVDGVPISNSNTNTYSTQSGGGGYDYGNAASDIDPESIESISVLKGATASALYGSDAANGVILITTKKGSKKKGIGVTISQGVTISKYDKDTFPKYQKEYGAGYGAYYGSTGAFYDEDFDGDGTLDLVVPFGEDASFGGAYDPGLMVYQWNSIYPQLDTYKKKTAWVAPKNGPGSFFQTGVVSTTNLALDGGNEYGTFRLAYTNDDRSGIIENSKIKKDIIDFAASYKLTEKFKVDAKATYTRVSGKGRYGTGYNAGNVMQSFRQWFQTNVDVQDQKKAYLATKENITWNSNSSSNLSPHYFDNPYWVIYENYETDVRNRFFGKFQLSYEINEHLNALARFGIDTYTDLQEERIAVGSLYLPRYRKYERTFEEYNTDFMLNGDKRFSEDVTLRGLLGINIKNKKIRSTRSSTTGGLVVPRLYSLSNSASALEPAYEADIDQIKYGYYAQATIGLWDKWYTEGSFRRDYSSTLPEDDNKYNYWAISSSFIFNELLDLSWLNYAKFRVGYAEVALDAPPLSILSTYSGATAFGSAPMFYIPDTYNNPELKNETTKEFEIGLELNMLNNRVGLDLSYYDKSTTDQIMAAQVSTATGYNNKYVNAGEMTNKGVELALFGSPVKNKDFEWKVNVNWAKNKNKVVSLNDDIKNLLMYNQWSTAINARVGEAYGTITGTDFQYKNGKKVVGSDGKYLRTESTQKVIGNIQPDWNGGVSNNFRYKNFSFGFLIDFQKGGDIVSYDMGFGRATGIYAETAGLNELGNPKRDRVKDGGGILLDGVTKDGQQNTTRAEAHNYQAPYGYYGGSSETDGYLPDKALVYDASYVKLREITVNYQLPKSLISKIGLIDATVGLFGRNLWIIDKNLPYGDPEYTSSSGNLQGIQMATLPSTKEYGFNVKVKF</sequence>
<protein>
    <submittedName>
        <fullName evidence="15">SusC/RagA family TonB-linked outer membrane protein</fullName>
    </submittedName>
</protein>
<evidence type="ECO:0000256" key="12">
    <source>
        <dbReference type="SAM" id="SignalP"/>
    </source>
</evidence>
<evidence type="ECO:0000256" key="10">
    <source>
        <dbReference type="PROSITE-ProRule" id="PRU01360"/>
    </source>
</evidence>
<keyword evidence="2 10" id="KW-0813">Transport</keyword>
<dbReference type="PROSITE" id="PS52016">
    <property type="entry name" value="TONB_DEPENDENT_REC_3"/>
    <property type="match status" value="1"/>
</dbReference>
<evidence type="ECO:0000256" key="5">
    <source>
        <dbReference type="ARBA" id="ARBA00022729"/>
    </source>
</evidence>
<dbReference type="SUPFAM" id="SSF56935">
    <property type="entry name" value="Porins"/>
    <property type="match status" value="1"/>
</dbReference>
<evidence type="ECO:0000256" key="6">
    <source>
        <dbReference type="ARBA" id="ARBA00023077"/>
    </source>
</evidence>
<accession>A0ABX1WVK4</accession>
<dbReference type="InterPro" id="IPR000531">
    <property type="entry name" value="Beta-barrel_TonB"/>
</dbReference>
<dbReference type="InterPro" id="IPR036942">
    <property type="entry name" value="Beta-barrel_TonB_sf"/>
</dbReference>
<reference evidence="15 16" key="1">
    <citation type="submission" date="2018-12" db="EMBL/GenBank/DDBJ databases">
        <title>Marinifilum JC070 sp. nov., a marine bacterium isolated from Yongle Blue Hole in the South China Sea.</title>
        <authorList>
            <person name="Fu T."/>
        </authorList>
    </citation>
    <scope>NUCLEOTIDE SEQUENCE [LARGE SCALE GENOMIC DNA]</scope>
    <source>
        <strain evidence="15 16">JC070</strain>
    </source>
</reference>
<dbReference type="EMBL" id="RZNH01000013">
    <property type="protein sequence ID" value="NOU60036.1"/>
    <property type="molecule type" value="Genomic_DNA"/>
</dbReference>
<feature type="signal peptide" evidence="12">
    <location>
        <begin position="1"/>
        <end position="21"/>
    </location>
</feature>
<keyword evidence="16" id="KW-1185">Reference proteome</keyword>
<organism evidence="15 16">
    <name type="scientific">Marinifilum caeruleilacunae</name>
    <dbReference type="NCBI Taxonomy" id="2499076"/>
    <lineage>
        <taxon>Bacteria</taxon>
        <taxon>Pseudomonadati</taxon>
        <taxon>Bacteroidota</taxon>
        <taxon>Bacteroidia</taxon>
        <taxon>Marinilabiliales</taxon>
        <taxon>Marinifilaceae</taxon>
    </lineage>
</organism>
<evidence type="ECO:0000256" key="7">
    <source>
        <dbReference type="ARBA" id="ARBA00023136"/>
    </source>
</evidence>